<dbReference type="PANTHER" id="PTHR23524:SF1">
    <property type="entry name" value="MRH DOMAIN-CONTAINING PROTEIN-RELATED"/>
    <property type="match status" value="1"/>
</dbReference>
<dbReference type="InterPro" id="IPR036259">
    <property type="entry name" value="MFS_trans_sf"/>
</dbReference>
<dbReference type="PANTHER" id="PTHR23524">
    <property type="entry name" value="TRANSPORTER, PUTATIVE (AFU_ORTHOLOGUE AFUA_8G04850)-RELATED"/>
    <property type="match status" value="1"/>
</dbReference>
<protein>
    <recommendedName>
        <fullName evidence="6">Major facilitator superfamily (MFS) profile domain-containing protein</fullName>
    </recommendedName>
</protein>
<evidence type="ECO:0000256" key="5">
    <source>
        <dbReference type="SAM" id="Phobius"/>
    </source>
</evidence>
<dbReference type="Gene3D" id="1.20.1250.20">
    <property type="entry name" value="MFS general substrate transporter like domains"/>
    <property type="match status" value="1"/>
</dbReference>
<evidence type="ECO:0000256" key="3">
    <source>
        <dbReference type="ARBA" id="ARBA00022989"/>
    </source>
</evidence>
<evidence type="ECO:0000259" key="6">
    <source>
        <dbReference type="PROSITE" id="PS50850"/>
    </source>
</evidence>
<evidence type="ECO:0000313" key="7">
    <source>
        <dbReference type="EMBL" id="OGL45341.1"/>
    </source>
</evidence>
<dbReference type="PROSITE" id="PS50850">
    <property type="entry name" value="MFS"/>
    <property type="match status" value="1"/>
</dbReference>
<keyword evidence="2 5" id="KW-0812">Transmembrane</keyword>
<feature type="transmembrane region" description="Helical" evidence="5">
    <location>
        <begin position="116"/>
        <end position="141"/>
    </location>
</feature>
<proteinExistence type="predicted"/>
<comment type="caution">
    <text evidence="7">The sequence shown here is derived from an EMBL/GenBank/DDBJ whole genome shotgun (WGS) entry which is preliminary data.</text>
</comment>
<accession>A0A1F7RV85</accession>
<feature type="transmembrane region" description="Helical" evidence="5">
    <location>
        <begin position="92"/>
        <end position="110"/>
    </location>
</feature>
<gene>
    <name evidence="7" type="ORF">A2W05_07855</name>
</gene>
<dbReference type="InterPro" id="IPR020846">
    <property type="entry name" value="MFS_dom"/>
</dbReference>
<comment type="subcellular location">
    <subcellularLocation>
        <location evidence="1">Membrane</location>
        <topology evidence="1">Multi-pass membrane protein</topology>
    </subcellularLocation>
</comment>
<feature type="transmembrane region" description="Helical" evidence="5">
    <location>
        <begin position="253"/>
        <end position="272"/>
    </location>
</feature>
<sequence>MNNNADSSFLGIKIPSDIKKKNFIFLYIAAFFGTTLTVFPGIIQPLFLKEIIGVPDSRAGSFNSLMQNMSQIASLLLGGYVGYLSDRVGRKILLLCGLVFSAITYVTLAYSKEIALGIGISPEISALAIRFFLGVALIFTWPHFTTLTTDYTYKESRGKAMAIYGFIVGLATIFTAGLLGQLPKTVGIYWSFYVIAFLALVGWLVAKIGIVDRFSEQKKEKTSLREALAFAKNSTPLQVSYVTTFIGRADAPIFRVIFFVWAVTTAKSFGFTPAKATGIGGLVLMGLASMALVSNIALGPMVDKLGRVQTLIVSMVCSTAGFLILYFFTNPFTYWIAIPVALIGFGMAGAVIGANTLAADSAPKDMIGTVIGGLTIIQSIGILVLLQSAGFIMDAVSKRGAFLFKAIVNILVLIWIFSVRKKCK</sequence>
<feature type="transmembrane region" description="Helical" evidence="5">
    <location>
        <begin position="278"/>
        <end position="298"/>
    </location>
</feature>
<feature type="transmembrane region" description="Helical" evidence="5">
    <location>
        <begin position="68"/>
        <end position="85"/>
    </location>
</feature>
<evidence type="ECO:0000256" key="2">
    <source>
        <dbReference type="ARBA" id="ARBA00022692"/>
    </source>
</evidence>
<dbReference type="InterPro" id="IPR011701">
    <property type="entry name" value="MFS"/>
</dbReference>
<dbReference type="GO" id="GO:0022857">
    <property type="term" value="F:transmembrane transporter activity"/>
    <property type="evidence" value="ECO:0007669"/>
    <property type="project" value="InterPro"/>
</dbReference>
<evidence type="ECO:0000256" key="4">
    <source>
        <dbReference type="ARBA" id="ARBA00023136"/>
    </source>
</evidence>
<dbReference type="SUPFAM" id="SSF103473">
    <property type="entry name" value="MFS general substrate transporter"/>
    <property type="match status" value="1"/>
</dbReference>
<feature type="transmembrane region" description="Helical" evidence="5">
    <location>
        <begin position="188"/>
        <end position="211"/>
    </location>
</feature>
<dbReference type="Proteomes" id="UP000178797">
    <property type="component" value="Unassembled WGS sequence"/>
</dbReference>
<feature type="transmembrane region" description="Helical" evidence="5">
    <location>
        <begin position="401"/>
        <end position="419"/>
    </location>
</feature>
<feature type="transmembrane region" description="Helical" evidence="5">
    <location>
        <begin position="334"/>
        <end position="354"/>
    </location>
</feature>
<feature type="transmembrane region" description="Helical" evidence="5">
    <location>
        <begin position="162"/>
        <end position="182"/>
    </location>
</feature>
<keyword evidence="3 5" id="KW-1133">Transmembrane helix</keyword>
<dbReference type="EMBL" id="MGDE01000141">
    <property type="protein sequence ID" value="OGL45341.1"/>
    <property type="molecule type" value="Genomic_DNA"/>
</dbReference>
<reference evidence="7 8" key="1">
    <citation type="journal article" date="2016" name="Nat. Commun.">
        <title>Thousands of microbial genomes shed light on interconnected biogeochemical processes in an aquifer system.</title>
        <authorList>
            <person name="Anantharaman K."/>
            <person name="Brown C.T."/>
            <person name="Hug L.A."/>
            <person name="Sharon I."/>
            <person name="Castelle C.J."/>
            <person name="Probst A.J."/>
            <person name="Thomas B.C."/>
            <person name="Singh A."/>
            <person name="Wilkins M.J."/>
            <person name="Karaoz U."/>
            <person name="Brodie E.L."/>
            <person name="Williams K.H."/>
            <person name="Hubbard S.S."/>
            <person name="Banfield J.F."/>
        </authorList>
    </citation>
    <scope>NUCLEOTIDE SEQUENCE [LARGE SCALE GENOMIC DNA]</scope>
</reference>
<dbReference type="AlphaFoldDB" id="A0A1F7RV85"/>
<feature type="domain" description="Major facilitator superfamily (MFS) profile" evidence="6">
    <location>
        <begin position="22"/>
        <end position="424"/>
    </location>
</feature>
<name>A0A1F7RV85_9BACT</name>
<feature type="transmembrane region" description="Helical" evidence="5">
    <location>
        <begin position="366"/>
        <end position="389"/>
    </location>
</feature>
<dbReference type="PROSITE" id="PS00216">
    <property type="entry name" value="SUGAR_TRANSPORT_1"/>
    <property type="match status" value="1"/>
</dbReference>
<dbReference type="GO" id="GO:0016020">
    <property type="term" value="C:membrane"/>
    <property type="evidence" value="ECO:0007669"/>
    <property type="project" value="UniProtKB-SubCell"/>
</dbReference>
<evidence type="ECO:0000256" key="1">
    <source>
        <dbReference type="ARBA" id="ARBA00004141"/>
    </source>
</evidence>
<evidence type="ECO:0000313" key="8">
    <source>
        <dbReference type="Proteomes" id="UP000178797"/>
    </source>
</evidence>
<feature type="transmembrane region" description="Helical" evidence="5">
    <location>
        <begin position="23"/>
        <end position="48"/>
    </location>
</feature>
<organism evidence="7 8">
    <name type="scientific">Candidatus Schekmanbacteria bacterium RBG_16_38_10</name>
    <dbReference type="NCBI Taxonomy" id="1817879"/>
    <lineage>
        <taxon>Bacteria</taxon>
        <taxon>Candidatus Schekmaniibacteriota</taxon>
    </lineage>
</organism>
<dbReference type="Pfam" id="PF07690">
    <property type="entry name" value="MFS_1"/>
    <property type="match status" value="1"/>
</dbReference>
<feature type="transmembrane region" description="Helical" evidence="5">
    <location>
        <begin position="310"/>
        <end position="328"/>
    </location>
</feature>
<dbReference type="InterPro" id="IPR005829">
    <property type="entry name" value="Sugar_transporter_CS"/>
</dbReference>
<keyword evidence="4 5" id="KW-0472">Membrane</keyword>